<dbReference type="PANTHER" id="PTHR30462:SF2">
    <property type="entry name" value="INTERMEMBRANE TRANSPORT PROTEIN PQIB"/>
    <property type="match status" value="1"/>
</dbReference>
<dbReference type="EMBL" id="DRLF01000087">
    <property type="protein sequence ID" value="HEC05631.1"/>
    <property type="molecule type" value="Genomic_DNA"/>
</dbReference>
<feature type="transmembrane region" description="Helical" evidence="7">
    <location>
        <begin position="20"/>
        <end position="42"/>
    </location>
</feature>
<dbReference type="Pfam" id="PF02470">
    <property type="entry name" value="MlaD"/>
    <property type="match status" value="1"/>
</dbReference>
<comment type="subcellular location">
    <subcellularLocation>
        <location evidence="1">Cell inner membrane</location>
    </subcellularLocation>
</comment>
<evidence type="ECO:0000256" key="6">
    <source>
        <dbReference type="ARBA" id="ARBA00023136"/>
    </source>
</evidence>
<dbReference type="Proteomes" id="UP000886339">
    <property type="component" value="Unassembled WGS sequence"/>
</dbReference>
<dbReference type="GO" id="GO:0005886">
    <property type="term" value="C:plasma membrane"/>
    <property type="evidence" value="ECO:0007669"/>
    <property type="project" value="UniProtKB-SubCell"/>
</dbReference>
<protein>
    <submittedName>
        <fullName evidence="9">MCE family protein</fullName>
    </submittedName>
</protein>
<proteinExistence type="predicted"/>
<reference evidence="9" key="1">
    <citation type="journal article" date="2020" name="mSystems">
        <title>Genome- and Community-Level Interaction Insights into Carbon Utilization and Element Cycling Functions of Hydrothermarchaeota in Hydrothermal Sediment.</title>
        <authorList>
            <person name="Zhou Z."/>
            <person name="Liu Y."/>
            <person name="Xu W."/>
            <person name="Pan J."/>
            <person name="Luo Z.H."/>
            <person name="Li M."/>
        </authorList>
    </citation>
    <scope>NUCLEOTIDE SEQUENCE [LARGE SCALE GENOMIC DNA]</scope>
    <source>
        <strain evidence="9">HyVt-458</strain>
    </source>
</reference>
<evidence type="ECO:0000256" key="4">
    <source>
        <dbReference type="ARBA" id="ARBA00022692"/>
    </source>
</evidence>
<keyword evidence="5 7" id="KW-1133">Transmembrane helix</keyword>
<comment type="caution">
    <text evidence="9">The sequence shown here is derived from an EMBL/GenBank/DDBJ whole genome shotgun (WGS) entry which is preliminary data.</text>
</comment>
<evidence type="ECO:0000256" key="5">
    <source>
        <dbReference type="ARBA" id="ARBA00022989"/>
    </source>
</evidence>
<evidence type="ECO:0000313" key="9">
    <source>
        <dbReference type="EMBL" id="HEC05631.1"/>
    </source>
</evidence>
<gene>
    <name evidence="9" type="ORF">ENJ12_02175</name>
</gene>
<dbReference type="InterPro" id="IPR003399">
    <property type="entry name" value="Mce/MlaD"/>
</dbReference>
<dbReference type="InterPro" id="IPR051800">
    <property type="entry name" value="PqiA-PqiB_transport"/>
</dbReference>
<dbReference type="PANTHER" id="PTHR30462">
    <property type="entry name" value="INTERMEMBRANE TRANSPORT PROTEIN PQIB-RELATED"/>
    <property type="match status" value="1"/>
</dbReference>
<keyword evidence="6 7" id="KW-0472">Membrane</keyword>
<organism evidence="9">
    <name type="scientific">Thiolapillus brandeum</name>
    <dbReference type="NCBI Taxonomy" id="1076588"/>
    <lineage>
        <taxon>Bacteria</taxon>
        <taxon>Pseudomonadati</taxon>
        <taxon>Pseudomonadota</taxon>
        <taxon>Gammaproteobacteria</taxon>
        <taxon>Chromatiales</taxon>
        <taxon>Sedimenticolaceae</taxon>
        <taxon>Thiolapillus</taxon>
    </lineage>
</organism>
<sequence length="106" mass="11945">MKEQNDRLEELPEALVAADHPGFSFVWLVPLVALIIGIVLIYKEYSSLGPSVEIRFQSAEGIEPNKTEIKYRDVVIGKVKNVQFTDDLSHVMVEAQLNKDMESLLS</sequence>
<keyword evidence="3" id="KW-0997">Cell inner membrane</keyword>
<evidence type="ECO:0000256" key="3">
    <source>
        <dbReference type="ARBA" id="ARBA00022519"/>
    </source>
</evidence>
<keyword evidence="4 7" id="KW-0812">Transmembrane</keyword>
<accession>A0A831WEJ7</accession>
<name>A0A831WEJ7_9GAMM</name>
<evidence type="ECO:0000256" key="1">
    <source>
        <dbReference type="ARBA" id="ARBA00004533"/>
    </source>
</evidence>
<evidence type="ECO:0000259" key="8">
    <source>
        <dbReference type="Pfam" id="PF02470"/>
    </source>
</evidence>
<dbReference type="AlphaFoldDB" id="A0A831WEJ7"/>
<feature type="domain" description="Mce/MlaD" evidence="8">
    <location>
        <begin position="49"/>
        <end position="105"/>
    </location>
</feature>
<keyword evidence="2" id="KW-1003">Cell membrane</keyword>
<feature type="non-terminal residue" evidence="9">
    <location>
        <position position="106"/>
    </location>
</feature>
<evidence type="ECO:0000256" key="2">
    <source>
        <dbReference type="ARBA" id="ARBA00022475"/>
    </source>
</evidence>
<evidence type="ECO:0000256" key="7">
    <source>
        <dbReference type="SAM" id="Phobius"/>
    </source>
</evidence>